<sequence length="123" mass="13759">MISCIGLGCLLMFIPQAPLFVCPLEPQLLAGGARTWSSFTQINRSTLYLVVQKTWPGDCFSSEVGIWTNASCAVVCAPVWLSRKGPRFNPSLVYTEVMQVLPGQQHLCYVFVRRCKMSTINHF</sequence>
<proteinExistence type="evidence at transcript level"/>
<evidence type="ECO:0000313" key="2">
    <source>
        <dbReference type="EMBL" id="JAC19010.1"/>
    </source>
</evidence>
<reference evidence="2" key="1">
    <citation type="submission" date="2014-03" db="EMBL/GenBank/DDBJ databases">
        <title>The sialotranscriptome of Amblyomma triste, Amblyomma parvum and Amblyomma cajennense ticks, uncovered by 454-based RNA-seq.</title>
        <authorList>
            <person name="Garcia G.R."/>
            <person name="Gardinassi L.G."/>
            <person name="Ribeiro J.M."/>
            <person name="Anatriello E."/>
            <person name="Ferreira B.R."/>
            <person name="Moreira H.N."/>
            <person name="Mafra C."/>
            <person name="Olegario M.M."/>
            <person name="Szabo P.J."/>
            <person name="Miranda-Santos I.K."/>
            <person name="Maruyama S.R."/>
        </authorList>
    </citation>
    <scope>NUCLEOTIDE SEQUENCE</scope>
    <source>
        <strain evidence="2">Uberlandia</strain>
        <tissue evidence="2">Salivary glands</tissue>
    </source>
</reference>
<accession>A0A023FCJ6</accession>
<dbReference type="AlphaFoldDB" id="A0A023FCJ6"/>
<feature type="signal peptide" evidence="1">
    <location>
        <begin position="1"/>
        <end position="19"/>
    </location>
</feature>
<organism evidence="2">
    <name type="scientific">Amblyomma cajennense</name>
    <name type="common">Cayenne tick</name>
    <name type="synonym">Acarus cajennensis</name>
    <dbReference type="NCBI Taxonomy" id="34607"/>
    <lineage>
        <taxon>Eukaryota</taxon>
        <taxon>Metazoa</taxon>
        <taxon>Ecdysozoa</taxon>
        <taxon>Arthropoda</taxon>
        <taxon>Chelicerata</taxon>
        <taxon>Arachnida</taxon>
        <taxon>Acari</taxon>
        <taxon>Parasitiformes</taxon>
        <taxon>Ixodida</taxon>
        <taxon>Ixodoidea</taxon>
        <taxon>Ixodidae</taxon>
        <taxon>Amblyomminae</taxon>
        <taxon>Amblyomma</taxon>
    </lineage>
</organism>
<keyword evidence="1" id="KW-0732">Signal</keyword>
<dbReference type="EMBL" id="GBBK01005472">
    <property type="protein sequence ID" value="JAC19010.1"/>
    <property type="molecule type" value="mRNA"/>
</dbReference>
<name>A0A023FCJ6_AMBCJ</name>
<protein>
    <submittedName>
        <fullName evidence="2">Putative secreted protein</fullName>
    </submittedName>
</protein>
<feature type="chain" id="PRO_5001519693" evidence="1">
    <location>
        <begin position="20"/>
        <end position="123"/>
    </location>
</feature>
<evidence type="ECO:0000256" key="1">
    <source>
        <dbReference type="SAM" id="SignalP"/>
    </source>
</evidence>